<comment type="caution">
    <text evidence="1">The sequence shown here is derived from an EMBL/GenBank/DDBJ whole genome shotgun (WGS) entry which is preliminary data.</text>
</comment>
<name>A0AAV0WP00_9HEMI</name>
<evidence type="ECO:0000313" key="2">
    <source>
        <dbReference type="Proteomes" id="UP001160148"/>
    </source>
</evidence>
<dbReference type="Proteomes" id="UP001160148">
    <property type="component" value="Unassembled WGS sequence"/>
</dbReference>
<accession>A0AAV0WP00</accession>
<reference evidence="1 2" key="1">
    <citation type="submission" date="2023-01" db="EMBL/GenBank/DDBJ databases">
        <authorList>
            <person name="Whitehead M."/>
        </authorList>
    </citation>
    <scope>NUCLEOTIDE SEQUENCE [LARGE SCALE GENOMIC DNA]</scope>
</reference>
<proteinExistence type="predicted"/>
<organism evidence="1 2">
    <name type="scientific">Macrosiphum euphorbiae</name>
    <name type="common">potato aphid</name>
    <dbReference type="NCBI Taxonomy" id="13131"/>
    <lineage>
        <taxon>Eukaryota</taxon>
        <taxon>Metazoa</taxon>
        <taxon>Ecdysozoa</taxon>
        <taxon>Arthropoda</taxon>
        <taxon>Hexapoda</taxon>
        <taxon>Insecta</taxon>
        <taxon>Pterygota</taxon>
        <taxon>Neoptera</taxon>
        <taxon>Paraneoptera</taxon>
        <taxon>Hemiptera</taxon>
        <taxon>Sternorrhyncha</taxon>
        <taxon>Aphidomorpha</taxon>
        <taxon>Aphidoidea</taxon>
        <taxon>Aphididae</taxon>
        <taxon>Macrosiphini</taxon>
        <taxon>Macrosiphum</taxon>
    </lineage>
</organism>
<gene>
    <name evidence="1" type="ORF">MEUPH1_LOCUS13101</name>
</gene>
<sequence>MFQIIKDTSHNNDLEFNPSNFYIDVDLNIIPTIEEMFGIHKTVIKLSLYNYTNTIWHKVISLGLSQHDDYNIEKTIRRMCFLALSPIEHIGEIWTKIKNEAPQNENLSELISYITDTFIIYNGRVLNPTVWNHYDTDNIKTISYLDGFNDFIDANIKNSNLSAIDCIIKLKSMQQDFEMEISNPEKSNVASNIPKKYKFLEAKFNHAKEK</sequence>
<protein>
    <submittedName>
        <fullName evidence="1">Uncharacterized protein</fullName>
    </submittedName>
</protein>
<evidence type="ECO:0000313" key="1">
    <source>
        <dbReference type="EMBL" id="CAI6357478.1"/>
    </source>
</evidence>
<dbReference type="EMBL" id="CARXXK010000002">
    <property type="protein sequence ID" value="CAI6357478.1"/>
    <property type="molecule type" value="Genomic_DNA"/>
</dbReference>
<dbReference type="AlphaFoldDB" id="A0AAV0WP00"/>
<keyword evidence="2" id="KW-1185">Reference proteome</keyword>